<dbReference type="Proteomes" id="UP000016201">
    <property type="component" value="Unassembled WGS sequence"/>
</dbReference>
<dbReference type="EMBL" id="AQFM01000036">
    <property type="protein sequence ID" value="EOR08056.1"/>
    <property type="molecule type" value="Genomic_DNA"/>
</dbReference>
<dbReference type="Gene3D" id="3.40.630.30">
    <property type="match status" value="1"/>
</dbReference>
<reference evidence="2 3" key="1">
    <citation type="submission" date="2013-03" db="EMBL/GenBank/DDBJ databases">
        <title>The Genome Sequence of Acinetobacter tandoii CIP 107469.</title>
        <authorList>
            <consortium name="The Broad Institute Genome Sequencing Platform"/>
            <consortium name="The Broad Institute Genome Sequencing Center for Infectious Disease"/>
            <person name="Cerqueira G."/>
            <person name="Feldgarden M."/>
            <person name="Courvalin P."/>
            <person name="Perichon B."/>
            <person name="Grillot-Courvalin C."/>
            <person name="Clermont D."/>
            <person name="Rocha E."/>
            <person name="Yoon E.-J."/>
            <person name="Nemec A."/>
            <person name="Walker B."/>
            <person name="Young S.K."/>
            <person name="Zeng Q."/>
            <person name="Gargeya S."/>
            <person name="Fitzgerald M."/>
            <person name="Haas B."/>
            <person name="Abouelleil A."/>
            <person name="Alvarado L."/>
            <person name="Arachchi H.M."/>
            <person name="Berlin A.M."/>
            <person name="Chapman S.B."/>
            <person name="Dewar J."/>
            <person name="Goldberg J."/>
            <person name="Griggs A."/>
            <person name="Gujja S."/>
            <person name="Hansen M."/>
            <person name="Howarth C."/>
            <person name="Imamovic A."/>
            <person name="Larimer J."/>
            <person name="McCowan C."/>
            <person name="Murphy C."/>
            <person name="Neiman D."/>
            <person name="Pearson M."/>
            <person name="Priest M."/>
            <person name="Roberts A."/>
            <person name="Saif S."/>
            <person name="Shea T."/>
            <person name="Sisk P."/>
            <person name="Sykes S."/>
            <person name="Wortman J."/>
            <person name="Nusbaum C."/>
            <person name="Birren B."/>
        </authorList>
    </citation>
    <scope>NUCLEOTIDE SEQUENCE [LARGE SCALE GENOMIC DNA]</scope>
    <source>
        <strain evidence="2 3">CIP 107469</strain>
    </source>
</reference>
<name>R9B6P9_9GAMM</name>
<dbReference type="SUPFAM" id="SSF55729">
    <property type="entry name" value="Acyl-CoA N-acyltransferases (Nat)"/>
    <property type="match status" value="1"/>
</dbReference>
<sequence length="197" mass="22909">MSWLKPVTLVGKNIKLEPLSLEHELALREAVCDGELWKLWYTFIPKPELIHSEIKRRLELQQRGSMLPFVVIEQHSGQILGMTSYMNVVAEHRRVEIGSTWYRQSVQRSAVNTEAKQLLLKHAFEILNCIAVEFRTSSFNLKSRAAIERLGAKLDGVLRSHQIVQDDILRDTYVYSILKNEWPAVQQNLTWKLEQSR</sequence>
<organism evidence="2 3">
    <name type="scientific">Acinetobacter tandoii DSM 14970 = CIP 107469</name>
    <dbReference type="NCBI Taxonomy" id="1120927"/>
    <lineage>
        <taxon>Bacteria</taxon>
        <taxon>Pseudomonadati</taxon>
        <taxon>Pseudomonadota</taxon>
        <taxon>Gammaproteobacteria</taxon>
        <taxon>Moraxellales</taxon>
        <taxon>Moraxellaceae</taxon>
        <taxon>Acinetobacter</taxon>
    </lineage>
</organism>
<dbReference type="PANTHER" id="PTHR43610">
    <property type="entry name" value="BLL6696 PROTEIN"/>
    <property type="match status" value="1"/>
</dbReference>
<evidence type="ECO:0000313" key="2">
    <source>
        <dbReference type="EMBL" id="EOR08056.1"/>
    </source>
</evidence>
<gene>
    <name evidence="2" type="ORF">I593_01410</name>
</gene>
<feature type="domain" description="N-acetyltransferase" evidence="1">
    <location>
        <begin position="25"/>
        <end position="180"/>
    </location>
</feature>
<dbReference type="AlphaFoldDB" id="R9B6P9"/>
<evidence type="ECO:0000259" key="1">
    <source>
        <dbReference type="PROSITE" id="PS51186"/>
    </source>
</evidence>
<comment type="caution">
    <text evidence="2">The sequence shown here is derived from an EMBL/GenBank/DDBJ whole genome shotgun (WGS) entry which is preliminary data.</text>
</comment>
<dbReference type="RefSeq" id="WP_016166503.1">
    <property type="nucleotide sequence ID" value="NZ_JHZG01000015.1"/>
</dbReference>
<dbReference type="InterPro" id="IPR000182">
    <property type="entry name" value="GNAT_dom"/>
</dbReference>
<dbReference type="Pfam" id="PF13302">
    <property type="entry name" value="Acetyltransf_3"/>
    <property type="match status" value="1"/>
</dbReference>
<evidence type="ECO:0000313" key="3">
    <source>
        <dbReference type="Proteomes" id="UP000016201"/>
    </source>
</evidence>
<dbReference type="InterPro" id="IPR016181">
    <property type="entry name" value="Acyl_CoA_acyltransferase"/>
</dbReference>
<dbReference type="eggNOG" id="COG1670">
    <property type="taxonomic scope" value="Bacteria"/>
</dbReference>
<keyword evidence="3" id="KW-1185">Reference proteome</keyword>
<protein>
    <recommendedName>
        <fullName evidence="1">N-acetyltransferase domain-containing protein</fullName>
    </recommendedName>
</protein>
<dbReference type="PROSITE" id="PS51186">
    <property type="entry name" value="GNAT"/>
    <property type="match status" value="1"/>
</dbReference>
<dbReference type="GO" id="GO:0016747">
    <property type="term" value="F:acyltransferase activity, transferring groups other than amino-acyl groups"/>
    <property type="evidence" value="ECO:0007669"/>
    <property type="project" value="InterPro"/>
</dbReference>
<dbReference type="PANTHER" id="PTHR43610:SF1">
    <property type="entry name" value="N-ACETYLTRANSFERASE DOMAIN-CONTAINING PROTEIN"/>
    <property type="match status" value="1"/>
</dbReference>
<accession>R9B6P9</accession>
<dbReference type="OrthoDB" id="5295305at2"/>
<dbReference type="PATRIC" id="fig|1120927.3.peg.1360"/>
<proteinExistence type="predicted"/>